<dbReference type="Pfam" id="PF18856">
    <property type="entry name" value="baeRF_family12"/>
    <property type="match status" value="1"/>
</dbReference>
<dbReference type="Proteomes" id="UP000243106">
    <property type="component" value="Unassembled WGS sequence"/>
</dbReference>
<name>A0A1I5ZYM3_9RHOB</name>
<dbReference type="AlphaFoldDB" id="A0A1I5ZYM3"/>
<evidence type="ECO:0000313" key="2">
    <source>
        <dbReference type="EMBL" id="SFQ61505.1"/>
    </source>
</evidence>
<sequence>MAELTHGTWVLIADGEKALFLRNDLDEHNPDLNVVREEEQDNPSDFDQSANKPGRKGDTGIGQSSAMDDTDWHELAKERFADDLADLLYKQAHKHKFERIVIVAPPQILGELRKQIHKEVASKVIAEIPKTLTNHPLDKVEEMLRDELAEA</sequence>
<keyword evidence="3" id="KW-1185">Reference proteome</keyword>
<reference evidence="3" key="1">
    <citation type="submission" date="2016-10" db="EMBL/GenBank/DDBJ databases">
        <authorList>
            <person name="Varghese N."/>
            <person name="Submissions S."/>
        </authorList>
    </citation>
    <scope>NUCLEOTIDE SEQUENCE [LARGE SCALE GENOMIC DNA]</scope>
    <source>
        <strain evidence="3">JCM 10271</strain>
    </source>
</reference>
<dbReference type="RefSeq" id="WP_093014435.1">
    <property type="nucleotide sequence ID" value="NZ_FOXV01000013.1"/>
</dbReference>
<feature type="region of interest" description="Disordered" evidence="1">
    <location>
        <begin position="34"/>
        <end position="69"/>
    </location>
</feature>
<accession>A0A1I5ZYM3</accession>
<dbReference type="InterPro" id="IPR041374">
    <property type="entry name" value="BaeRF_family12"/>
</dbReference>
<organism evidence="2 3">
    <name type="scientific">Roseivivax halotolerans</name>
    <dbReference type="NCBI Taxonomy" id="93684"/>
    <lineage>
        <taxon>Bacteria</taxon>
        <taxon>Pseudomonadati</taxon>
        <taxon>Pseudomonadota</taxon>
        <taxon>Alphaproteobacteria</taxon>
        <taxon>Rhodobacterales</taxon>
        <taxon>Roseobacteraceae</taxon>
        <taxon>Roseivivax</taxon>
    </lineage>
</organism>
<dbReference type="EMBL" id="FOXV01000013">
    <property type="protein sequence ID" value="SFQ61505.1"/>
    <property type="molecule type" value="Genomic_DNA"/>
</dbReference>
<evidence type="ECO:0000256" key="1">
    <source>
        <dbReference type="SAM" id="MobiDB-lite"/>
    </source>
</evidence>
<protein>
    <submittedName>
        <fullName evidence="2">Protein required for attachment to host cells</fullName>
    </submittedName>
</protein>
<gene>
    <name evidence="2" type="ORF">SAMN05421853_11342</name>
</gene>
<proteinExistence type="predicted"/>
<dbReference type="STRING" id="93684.SAMN05421853_11342"/>
<evidence type="ECO:0000313" key="3">
    <source>
        <dbReference type="Proteomes" id="UP000243106"/>
    </source>
</evidence>